<gene>
    <name evidence="8" type="ORF">HFQ13_04270</name>
</gene>
<feature type="transmembrane region" description="Helical" evidence="7">
    <location>
        <begin position="146"/>
        <end position="167"/>
    </location>
</feature>
<dbReference type="GO" id="GO:0043190">
    <property type="term" value="C:ATP-binding cassette (ABC) transporter complex"/>
    <property type="evidence" value="ECO:0007669"/>
    <property type="project" value="InterPro"/>
</dbReference>
<keyword evidence="5 7" id="KW-0472">Membrane</keyword>
<evidence type="ECO:0000256" key="6">
    <source>
        <dbReference type="RuleBase" id="RU003943"/>
    </source>
</evidence>
<dbReference type="GO" id="GO:0055085">
    <property type="term" value="P:transmembrane transport"/>
    <property type="evidence" value="ECO:0007669"/>
    <property type="project" value="InterPro"/>
</dbReference>
<keyword evidence="4 7" id="KW-1133">Transmembrane helix</keyword>
<feature type="transmembrane region" description="Helical" evidence="7">
    <location>
        <begin position="260"/>
        <end position="281"/>
    </location>
</feature>
<dbReference type="InterPro" id="IPR001626">
    <property type="entry name" value="ABC_TroCD"/>
</dbReference>
<proteinExistence type="inferred from homology"/>
<sequence length="288" mass="30155">MNMTDPLHLASFLHNSAVQTALWIGALAAILNGSMGIFTVLRQHSFAGHALGDGSSAGGAVAIFLGSAALWGFLGMAWLAALAMGALGLRRARERDLATGVVLGATLGISALFLYLDVSSTQASGATVEVMFGSIFALDPQLLWPTIILVGVAIALIVLLYRPLLLIAANPDLGRAAGLPVRRLELLYLLLLGTAAALSALSIGVILATALLLGPAASALRLTRRPWQSFLYAQGIALTAVLGGIYLAFMSYYWSGGASWPVSFFVVLLILLLYLASAALASRRRAKH</sequence>
<keyword evidence="3 6" id="KW-0812">Transmembrane</keyword>
<keyword evidence="6" id="KW-0813">Transport</keyword>
<evidence type="ECO:0000313" key="9">
    <source>
        <dbReference type="Proteomes" id="UP001197378"/>
    </source>
</evidence>
<evidence type="ECO:0000256" key="7">
    <source>
        <dbReference type="SAM" id="Phobius"/>
    </source>
</evidence>
<evidence type="ECO:0000313" key="8">
    <source>
        <dbReference type="EMBL" id="MBU2787434.1"/>
    </source>
</evidence>
<dbReference type="GO" id="GO:0010043">
    <property type="term" value="P:response to zinc ion"/>
    <property type="evidence" value="ECO:0007669"/>
    <property type="project" value="TreeGrafter"/>
</dbReference>
<evidence type="ECO:0000256" key="4">
    <source>
        <dbReference type="ARBA" id="ARBA00022989"/>
    </source>
</evidence>
<feature type="transmembrane region" description="Helical" evidence="7">
    <location>
        <begin position="21"/>
        <end position="41"/>
    </location>
</feature>
<feature type="transmembrane region" description="Helical" evidence="7">
    <location>
        <begin position="187"/>
        <end position="214"/>
    </location>
</feature>
<protein>
    <submittedName>
        <fullName evidence="8">Metal ABC transporter permease</fullName>
    </submittedName>
</protein>
<comment type="caution">
    <text evidence="8">The sequence shown here is derived from an EMBL/GenBank/DDBJ whole genome shotgun (WGS) entry which is preliminary data.</text>
</comment>
<organism evidence="8 9">
    <name type="scientific">Igneacidithiobacillus copahuensis</name>
    <dbReference type="NCBI Taxonomy" id="2724909"/>
    <lineage>
        <taxon>Bacteria</taxon>
        <taxon>Pseudomonadati</taxon>
        <taxon>Pseudomonadota</taxon>
        <taxon>Acidithiobacillia</taxon>
        <taxon>Acidithiobacillales</taxon>
        <taxon>Acidithiobacillaceae</taxon>
        <taxon>Igneacidithiobacillus</taxon>
    </lineage>
</organism>
<dbReference type="RefSeq" id="WP_215872001.1">
    <property type="nucleotide sequence ID" value="NZ_JAAXYO010000039.1"/>
</dbReference>
<dbReference type="Gene3D" id="1.10.3470.10">
    <property type="entry name" value="ABC transporter involved in vitamin B12 uptake, BtuC"/>
    <property type="match status" value="1"/>
</dbReference>
<dbReference type="Pfam" id="PF00950">
    <property type="entry name" value="ABC-3"/>
    <property type="match status" value="1"/>
</dbReference>
<dbReference type="SUPFAM" id="SSF81345">
    <property type="entry name" value="ABC transporter involved in vitamin B12 uptake, BtuC"/>
    <property type="match status" value="1"/>
</dbReference>
<feature type="transmembrane region" description="Helical" evidence="7">
    <location>
        <begin position="235"/>
        <end position="254"/>
    </location>
</feature>
<dbReference type="Proteomes" id="UP001197378">
    <property type="component" value="Unassembled WGS sequence"/>
</dbReference>
<evidence type="ECO:0000256" key="5">
    <source>
        <dbReference type="ARBA" id="ARBA00023136"/>
    </source>
</evidence>
<keyword evidence="9" id="KW-1185">Reference proteome</keyword>
<dbReference type="PANTHER" id="PTHR30477:SF13">
    <property type="entry name" value="IRON TRANSPORT SYSTEM MEMBRANE PROTEIN HI_0360-RELATED"/>
    <property type="match status" value="1"/>
</dbReference>
<evidence type="ECO:0000256" key="3">
    <source>
        <dbReference type="ARBA" id="ARBA00022692"/>
    </source>
</evidence>
<dbReference type="PANTHER" id="PTHR30477">
    <property type="entry name" value="ABC-TRANSPORTER METAL-BINDING PROTEIN"/>
    <property type="match status" value="1"/>
</dbReference>
<comment type="similarity">
    <text evidence="2 6">Belongs to the ABC-3 integral membrane protein family.</text>
</comment>
<accession>A0AAE2YNU4</accession>
<feature type="transmembrane region" description="Helical" evidence="7">
    <location>
        <begin position="97"/>
        <end position="116"/>
    </location>
</feature>
<dbReference type="EMBL" id="JAAXYO010000039">
    <property type="protein sequence ID" value="MBU2787434.1"/>
    <property type="molecule type" value="Genomic_DNA"/>
</dbReference>
<dbReference type="AlphaFoldDB" id="A0AAE2YNU4"/>
<evidence type="ECO:0000256" key="1">
    <source>
        <dbReference type="ARBA" id="ARBA00004141"/>
    </source>
</evidence>
<feature type="transmembrane region" description="Helical" evidence="7">
    <location>
        <begin position="61"/>
        <end position="85"/>
    </location>
</feature>
<name>A0AAE2YNU4_9PROT</name>
<reference evidence="8" key="1">
    <citation type="journal article" date="2021" name="ISME J.">
        <title>Genomic evolution of the class Acidithiobacillia: deep-branching Proteobacteria living in extreme acidic conditions.</title>
        <authorList>
            <person name="Moya-Beltran A."/>
            <person name="Beard S."/>
            <person name="Rojas-Villalobos C."/>
            <person name="Issotta F."/>
            <person name="Gallardo Y."/>
            <person name="Ulloa R."/>
            <person name="Giaveno A."/>
            <person name="Degli Esposti M."/>
            <person name="Johnson D.B."/>
            <person name="Quatrini R."/>
        </authorList>
    </citation>
    <scope>NUCLEOTIDE SEQUENCE</scope>
    <source>
        <strain evidence="8">VAN18-1</strain>
    </source>
</reference>
<comment type="subcellular location">
    <subcellularLocation>
        <location evidence="6">Cell membrane</location>
        <topology evidence="6">Multi-pass membrane protein</topology>
    </subcellularLocation>
    <subcellularLocation>
        <location evidence="1">Membrane</location>
        <topology evidence="1">Multi-pass membrane protein</topology>
    </subcellularLocation>
</comment>
<dbReference type="InterPro" id="IPR037294">
    <property type="entry name" value="ABC_BtuC-like"/>
</dbReference>
<evidence type="ECO:0000256" key="2">
    <source>
        <dbReference type="ARBA" id="ARBA00008034"/>
    </source>
</evidence>